<dbReference type="EMBL" id="CP002692">
    <property type="protein sequence ID" value="AEE54471.1"/>
    <property type="molecule type" value="Genomic_DNA"/>
</dbReference>
<dbReference type="Proteomes" id="UP000008461">
    <property type="component" value="Plasmid pHALHY01"/>
</dbReference>
<reference key="2">
    <citation type="submission" date="2011-04" db="EMBL/GenBank/DDBJ databases">
        <title>Complete sequence of plasmid 1 of Haliscomenobacter hydrossis DSM 1100.</title>
        <authorList>
            <consortium name="US DOE Joint Genome Institute (JGI-PGF)"/>
            <person name="Lucas S."/>
            <person name="Han J."/>
            <person name="Lapidus A."/>
            <person name="Bruce D."/>
            <person name="Goodwin L."/>
            <person name="Pitluck S."/>
            <person name="Peters L."/>
            <person name="Kyrpides N."/>
            <person name="Mavromatis K."/>
            <person name="Ivanova N."/>
            <person name="Ovchinnikova G."/>
            <person name="Pagani I."/>
            <person name="Daligault H."/>
            <person name="Detter J.C."/>
            <person name="Han C."/>
            <person name="Land M."/>
            <person name="Hauser L."/>
            <person name="Markowitz V."/>
            <person name="Cheng J.-F."/>
            <person name="Hugenholtz P."/>
            <person name="Woyke T."/>
            <person name="Wu D."/>
            <person name="Verbarg S."/>
            <person name="Frueling A."/>
            <person name="Brambilla E."/>
            <person name="Klenk H.-P."/>
            <person name="Eisen J.A."/>
        </authorList>
    </citation>
    <scope>NUCLEOTIDE SEQUENCE</scope>
    <source>
        <strain>DSM 1100</strain>
    </source>
</reference>
<keyword evidence="3" id="KW-1185">Reference proteome</keyword>
<feature type="transmembrane region" description="Helical" evidence="1">
    <location>
        <begin position="101"/>
        <end position="123"/>
    </location>
</feature>
<name>F4L7W3_HALH1</name>
<dbReference type="RefSeq" id="WP_013768988.1">
    <property type="nucleotide sequence ID" value="NC_015511.1"/>
</dbReference>
<protein>
    <submittedName>
        <fullName evidence="2">Uncharacterized protein</fullName>
    </submittedName>
</protein>
<organism evidence="2 3">
    <name type="scientific">Haliscomenobacter hydrossis (strain ATCC 27775 / DSM 1100 / LMG 10767 / O)</name>
    <dbReference type="NCBI Taxonomy" id="760192"/>
    <lineage>
        <taxon>Bacteria</taxon>
        <taxon>Pseudomonadati</taxon>
        <taxon>Bacteroidota</taxon>
        <taxon>Saprospiria</taxon>
        <taxon>Saprospirales</taxon>
        <taxon>Haliscomenobacteraceae</taxon>
        <taxon>Haliscomenobacter</taxon>
    </lineage>
</organism>
<evidence type="ECO:0000313" key="2">
    <source>
        <dbReference type="EMBL" id="AEE54471.1"/>
    </source>
</evidence>
<keyword evidence="2" id="KW-0614">Plasmid</keyword>
<dbReference type="AlphaFoldDB" id="F4L7W3"/>
<feature type="transmembrane region" description="Helical" evidence="1">
    <location>
        <begin position="71"/>
        <end position="89"/>
    </location>
</feature>
<gene>
    <name evidence="2" type="ordered locus">Halhy_6655</name>
</gene>
<keyword evidence="1" id="KW-1133">Transmembrane helix</keyword>
<accession>F4L7W3</accession>
<evidence type="ECO:0000256" key="1">
    <source>
        <dbReference type="SAM" id="Phobius"/>
    </source>
</evidence>
<keyword evidence="1" id="KW-0472">Membrane</keyword>
<geneLocation type="plasmid" evidence="2 3">
    <name>pHALHY01</name>
</geneLocation>
<sequence length="237" mass="27853">MRRLLIALILLITLHLIFEANKGYSVKGEEFMNRETYKEFLKERRNRNHRTKIVKSTETMYFEFFPQSTSYLFYLAYAGIAIGFVLIYPNKNGKMENKPTVMLILSVAICLAGIAFGLGYRLILQSSYHNNNYLKAKLDKTATELAQIKDYTRKIKHHRDSLNYLANINTVEGFRRSIWEKMKEKGYDGTFERLVERTSNFDKVGSDLYINLFNNSIIEISQEEFFQQYYGCYPAEK</sequence>
<dbReference type="HOGENOM" id="CLU_1169365_0_0_10"/>
<evidence type="ECO:0000313" key="3">
    <source>
        <dbReference type="Proteomes" id="UP000008461"/>
    </source>
</evidence>
<dbReference type="KEGG" id="hhy:Halhy_6655"/>
<proteinExistence type="predicted"/>
<reference evidence="2 3" key="1">
    <citation type="journal article" date="2011" name="Stand. Genomic Sci.">
        <title>Complete genome sequence of Haliscomenobacter hydrossis type strain (O).</title>
        <authorList>
            <consortium name="US DOE Joint Genome Institute (JGI-PGF)"/>
            <person name="Daligault H."/>
            <person name="Lapidus A."/>
            <person name="Zeytun A."/>
            <person name="Nolan M."/>
            <person name="Lucas S."/>
            <person name="Del Rio T.G."/>
            <person name="Tice H."/>
            <person name="Cheng J.F."/>
            <person name="Tapia R."/>
            <person name="Han C."/>
            <person name="Goodwin L."/>
            <person name="Pitluck S."/>
            <person name="Liolios K."/>
            <person name="Pagani I."/>
            <person name="Ivanova N."/>
            <person name="Huntemann M."/>
            <person name="Mavromatis K."/>
            <person name="Mikhailova N."/>
            <person name="Pati A."/>
            <person name="Chen A."/>
            <person name="Palaniappan K."/>
            <person name="Land M."/>
            <person name="Hauser L."/>
            <person name="Brambilla E.M."/>
            <person name="Rohde M."/>
            <person name="Verbarg S."/>
            <person name="Goker M."/>
            <person name="Bristow J."/>
            <person name="Eisen J.A."/>
            <person name="Markowitz V."/>
            <person name="Hugenholtz P."/>
            <person name="Kyrpides N.C."/>
            <person name="Klenk H.P."/>
            <person name="Woyke T."/>
        </authorList>
    </citation>
    <scope>NUCLEOTIDE SEQUENCE [LARGE SCALE GENOMIC DNA]</scope>
    <source>
        <strain evidence="3">ATCC 27775 / DSM 1100 / LMG 10767 / O</strain>
        <plasmid evidence="3">Plasmid pHALHY01</plasmid>
    </source>
</reference>
<keyword evidence="1" id="KW-0812">Transmembrane</keyword>